<dbReference type="GO" id="GO:0005261">
    <property type="term" value="F:monoatomic cation channel activity"/>
    <property type="evidence" value="ECO:0007669"/>
    <property type="project" value="TreeGrafter"/>
</dbReference>
<dbReference type="Proteomes" id="UP001163046">
    <property type="component" value="Unassembled WGS sequence"/>
</dbReference>
<evidence type="ECO:0000259" key="7">
    <source>
        <dbReference type="PROSITE" id="PS50093"/>
    </source>
</evidence>
<dbReference type="Pfam" id="PF01822">
    <property type="entry name" value="WSC"/>
    <property type="match status" value="1"/>
</dbReference>
<feature type="domain" description="PKD" evidence="7">
    <location>
        <begin position="621"/>
        <end position="658"/>
    </location>
</feature>
<feature type="domain" description="PKD" evidence="7">
    <location>
        <begin position="879"/>
        <end position="935"/>
    </location>
</feature>
<evidence type="ECO:0000256" key="1">
    <source>
        <dbReference type="ARBA" id="ARBA00004141"/>
    </source>
</evidence>
<dbReference type="GO" id="GO:0006816">
    <property type="term" value="P:calcium ion transport"/>
    <property type="evidence" value="ECO:0007669"/>
    <property type="project" value="TreeGrafter"/>
</dbReference>
<feature type="domain" description="PKD" evidence="7">
    <location>
        <begin position="502"/>
        <end position="553"/>
    </location>
</feature>
<organism evidence="9 10">
    <name type="scientific">Desmophyllum pertusum</name>
    <dbReference type="NCBI Taxonomy" id="174260"/>
    <lineage>
        <taxon>Eukaryota</taxon>
        <taxon>Metazoa</taxon>
        <taxon>Cnidaria</taxon>
        <taxon>Anthozoa</taxon>
        <taxon>Hexacorallia</taxon>
        <taxon>Scleractinia</taxon>
        <taxon>Caryophylliina</taxon>
        <taxon>Caryophylliidae</taxon>
        <taxon>Desmophyllum</taxon>
    </lineage>
</organism>
<dbReference type="InterPro" id="IPR014010">
    <property type="entry name" value="REJ_dom"/>
</dbReference>
<dbReference type="GO" id="GO:0005886">
    <property type="term" value="C:plasma membrane"/>
    <property type="evidence" value="ECO:0007669"/>
    <property type="project" value="TreeGrafter"/>
</dbReference>
<dbReference type="PROSITE" id="PS50093">
    <property type="entry name" value="PKD"/>
    <property type="match status" value="3"/>
</dbReference>
<comment type="similarity">
    <text evidence="2">Belongs to the polycystin family.</text>
</comment>
<dbReference type="OrthoDB" id="5968249at2759"/>
<dbReference type="InterPro" id="IPR002889">
    <property type="entry name" value="WSC_carb-bd"/>
</dbReference>
<dbReference type="PROSITE" id="PS51111">
    <property type="entry name" value="REJ"/>
    <property type="match status" value="1"/>
</dbReference>
<evidence type="ECO:0000313" key="9">
    <source>
        <dbReference type="EMBL" id="KAJ7340305.1"/>
    </source>
</evidence>
<dbReference type="InterPro" id="IPR022409">
    <property type="entry name" value="PKD/Chitinase_dom"/>
</dbReference>
<reference evidence="9" key="1">
    <citation type="submission" date="2023-01" db="EMBL/GenBank/DDBJ databases">
        <title>Genome assembly of the deep-sea coral Lophelia pertusa.</title>
        <authorList>
            <person name="Herrera S."/>
            <person name="Cordes E."/>
        </authorList>
    </citation>
    <scope>NUCLEOTIDE SEQUENCE</scope>
    <source>
        <strain evidence="9">USNM1676648</strain>
        <tissue evidence="9">Polyp</tissue>
    </source>
</reference>
<keyword evidence="6" id="KW-0472">Membrane</keyword>
<feature type="domain" description="REJ" evidence="8">
    <location>
        <begin position="1047"/>
        <end position="1517"/>
    </location>
</feature>
<evidence type="ECO:0000256" key="3">
    <source>
        <dbReference type="ARBA" id="ARBA00022692"/>
    </source>
</evidence>
<keyword evidence="3" id="KW-0812">Transmembrane</keyword>
<evidence type="ECO:0000313" key="10">
    <source>
        <dbReference type="Proteomes" id="UP001163046"/>
    </source>
</evidence>
<evidence type="ECO:0000259" key="8">
    <source>
        <dbReference type="PROSITE" id="PS51111"/>
    </source>
</evidence>
<dbReference type="Pfam" id="PF00801">
    <property type="entry name" value="PKD"/>
    <property type="match status" value="1"/>
</dbReference>
<keyword evidence="4" id="KW-0677">Repeat</keyword>
<dbReference type="SUPFAM" id="SSF49299">
    <property type="entry name" value="PKD domain"/>
    <property type="match status" value="3"/>
</dbReference>
<keyword evidence="5" id="KW-1133">Transmembrane helix</keyword>
<evidence type="ECO:0000256" key="5">
    <source>
        <dbReference type="ARBA" id="ARBA00022989"/>
    </source>
</evidence>
<name>A0A9W9YGM4_9CNID</name>
<dbReference type="InterPro" id="IPR035986">
    <property type="entry name" value="PKD_dom_sf"/>
</dbReference>
<evidence type="ECO:0000256" key="4">
    <source>
        <dbReference type="ARBA" id="ARBA00022737"/>
    </source>
</evidence>
<dbReference type="SMART" id="SM00089">
    <property type="entry name" value="PKD"/>
    <property type="match status" value="5"/>
</dbReference>
<gene>
    <name evidence="9" type="ORF">OS493_003038</name>
</gene>
<dbReference type="InterPro" id="IPR000601">
    <property type="entry name" value="PKD_dom"/>
</dbReference>
<comment type="subcellular location">
    <subcellularLocation>
        <location evidence="1">Membrane</location>
        <topology evidence="1">Multi-pass membrane protein</topology>
    </subcellularLocation>
</comment>
<protein>
    <submittedName>
        <fullName evidence="9">Uncharacterized protein</fullName>
    </submittedName>
</protein>
<dbReference type="CDD" id="cd00146">
    <property type="entry name" value="PKD"/>
    <property type="match status" value="1"/>
</dbReference>
<dbReference type="PANTHER" id="PTHR46730">
    <property type="entry name" value="POLYCYSTIN-1"/>
    <property type="match status" value="1"/>
</dbReference>
<comment type="caution">
    <text evidence="9">The sequence shown here is derived from an EMBL/GenBank/DDBJ whole genome shotgun (WGS) entry which is preliminary data.</text>
</comment>
<keyword evidence="10" id="KW-1185">Reference proteome</keyword>
<dbReference type="PANTHER" id="PTHR46730:SF1">
    <property type="entry name" value="PLAT DOMAIN-CONTAINING PROTEIN"/>
    <property type="match status" value="1"/>
</dbReference>
<dbReference type="InterPro" id="IPR013783">
    <property type="entry name" value="Ig-like_fold"/>
</dbReference>
<evidence type="ECO:0000256" key="2">
    <source>
        <dbReference type="ARBA" id="ARBA00007200"/>
    </source>
</evidence>
<accession>A0A9W9YGM4</accession>
<dbReference type="Pfam" id="PF02010">
    <property type="entry name" value="REJ"/>
    <property type="match status" value="1"/>
</dbReference>
<sequence>MNHTRWYLGCHNVSKSDAGLFYSGLVSYTEIDQRDCIKQCSNIKYSYAAIQSGLLCFCTNDFPSNLMPNQSNCVLPYFPEWSHDHVAMRYFRVPTENITIKNPSISHKRRRLGEMFTITAGSVNTHEMGLVRFTVDSGDGNKLLFCDLPATHFYKNPGSYKVVMIALDLKGNQVIFNDSIKVADNLTQLDFKCPHAIRQGKMVDCIIKLARGLNVTGTLSVEDNEITLQQIPDSRMSWIGEEFPRHVPATSAILEKLLNKTERTYVLTKNKVQEEGYLIGLQFNVLQAGPIRIQVLRYVDNLEMTYTSKSRITCTGSQMLNIDQGSCCSSCAPVDDKSSNQKLMIVSDVILFQHMSEGFHYVEFTNVTQIKVLPEDMLGWYSSNLTGKIAVVGEASNDRGQVYEGIMDGGIAGETFGPGLPSTAYNLTFALSANVVPLSIYKASFNFEQTARHKVSVRLRDNFGNMETSSEDISYQQTIWGVNLTAPAFALLGDVSLGLSVSNGTNVSYIIDSGDGQVKEVFNETSVTFNYTSKGVHHVKLLAFNDVSAATSQCRGPYILAEIENLTILYVPPVVPNVSFAITISLLQGNLVDLNVSLGNESTWFNVTKFDVNGTFVVVRNHSYKSPGVFRVTAFATNNLSNASAERSITVQLPITGLNASAPQTIHSSEDDLVINMSVTQGTEVQYDVTLYNHQYDPTAKTANGHFATVVFPKDILRSGLFQLKVKAYNLVSSNESITNISIVTPISGARLELVSSSKAIGAGKPVTFGFIYERGSNILAITFLQSRTAKATPIGLRTANLLFHFEGVKYSNPGIYIARVNYSNLLGSVVIERTVIVQQSVENIEIVADSPRPFPPGVVNVTVNQNGPIATNATLLCSYGDGTSSEGLDFTGEFNISHRYSMAGKYKIVVNISNLATAVSKEVTVVMIETITRLIINAKSSADRLSSRSLSSPSGNIFPIENSVLFKPEYDGDVKIINLTHYNFGDGYNKTTSADITGEPVSASAKGISFLHVYEDTRLYDVKVDAWNDVSSKTISHRTVTVDQECRYPDLQILGIGANPKSAPNVPRDREMVIYTRIIINCKASYATVFEWNVEHDSQNKSIPIQINTDLNQASLTIPPHLLPYGIITLRFAAKMKYFIDGINSHAVGYINVLSTKLKAKIFGGHFRTVSSQRMIRLNGSISEDPDVGQGNLSGIRFSWFCRRASEIFPLKVEELSPVMFADISLHAEYGGCEGSGPRMLNYSTPELEISPGMLRDDEKYVFKLIIKKDIREATFEQTIQVFEKVLPEVAIKCEINCDDKVNTNGRLSVNGICVNCDEEGFTLVSYQWELQMKNDTTGNWTLVLDLGSKAMTNISEKNLVLRHNSLVIGTNYSLIGRVENEEGLQGHSEHYFVTNLPPRDGTCFISPKEGRVLETFFYIECPGWKDEDGPLVYKIFRGKKLLQHGKDAILSPSLLPLGPPQNNYSYNLTVKIFDQYNSFSAETLLVTVSESTLPAQDLQSLTSEDSLLINMLISGDTQGVAQLIASVCIVLDDQAAKEKRDQNGVAGGDLEDSKAKKARTEVCTNGFLPVSLGKAWSWIAFQQKVMIALVFGLPSLITYPDQSR</sequence>
<dbReference type="EMBL" id="MU827778">
    <property type="protein sequence ID" value="KAJ7340305.1"/>
    <property type="molecule type" value="Genomic_DNA"/>
</dbReference>
<dbReference type="Gene3D" id="2.60.40.10">
    <property type="entry name" value="Immunoglobulins"/>
    <property type="match status" value="1"/>
</dbReference>
<evidence type="ECO:0000256" key="6">
    <source>
        <dbReference type="ARBA" id="ARBA00023136"/>
    </source>
</evidence>
<proteinExistence type="inferred from homology"/>
<dbReference type="InterPro" id="IPR002859">
    <property type="entry name" value="PKD/REJ-like"/>
</dbReference>